<evidence type="ECO:0000313" key="6">
    <source>
        <dbReference type="Proteomes" id="UP000466442"/>
    </source>
</evidence>
<dbReference type="AlphaFoldDB" id="A0A8S9XIF6"/>
<name>A0A8S9XIF6_APOLU</name>
<proteinExistence type="predicted"/>
<keyword evidence="6" id="KW-1185">Reference proteome</keyword>
<evidence type="ECO:0000313" key="5">
    <source>
        <dbReference type="EMBL" id="KAF6208757.1"/>
    </source>
</evidence>
<dbReference type="Pfam" id="PF13637">
    <property type="entry name" value="Ank_4"/>
    <property type="match status" value="1"/>
</dbReference>
<sequence length="343" mass="37929">MDNTDVFTSISQSVQLIPKYELQLHLERLPRISTPSTMSRPGASWWPDDVVEELPGNSPKRCRVEEKQDRTNEPSLADLLDKKRGSVKADDSDDIPEHPETAESTPTAESGTSAQPSADEKSKDDIWVVRKVSEENSEDEEGQKSGDEDEEAERPNTPVVPIHHHLPGSFEEHFENMCLHEAAEKRMFSAVFRSKDDIDHVNEFGETALHFAAEIGATSIAALLIDRGADPNVVDDDGFTPLLIASSFGHSEIVEILLEGGAEINTPDDLLMAPLHHAAHGGFDDLVKVLLDHGADPYQEDLDGHMPCDFAFHGGHLQLAEYLFEILDGPHREDRRTIHADAA</sequence>
<dbReference type="PROSITE" id="PS50088">
    <property type="entry name" value="ANK_REPEAT"/>
    <property type="match status" value="3"/>
</dbReference>
<feature type="repeat" description="ANK" evidence="3">
    <location>
        <begin position="237"/>
        <end position="269"/>
    </location>
</feature>
<dbReference type="InterPro" id="IPR036770">
    <property type="entry name" value="Ankyrin_rpt-contain_sf"/>
</dbReference>
<dbReference type="PANTHER" id="PTHR24171:SF9">
    <property type="entry name" value="ANKYRIN REPEAT DOMAIN-CONTAINING PROTEIN 39"/>
    <property type="match status" value="1"/>
</dbReference>
<feature type="region of interest" description="Disordered" evidence="4">
    <location>
        <begin position="33"/>
        <end position="161"/>
    </location>
</feature>
<reference evidence="5" key="1">
    <citation type="journal article" date="2021" name="Mol. Ecol. Resour.">
        <title>Apolygus lucorum genome provides insights into omnivorousness and mesophyll feeding.</title>
        <authorList>
            <person name="Liu Y."/>
            <person name="Liu H."/>
            <person name="Wang H."/>
            <person name="Huang T."/>
            <person name="Liu B."/>
            <person name="Yang B."/>
            <person name="Yin L."/>
            <person name="Li B."/>
            <person name="Zhang Y."/>
            <person name="Zhang S."/>
            <person name="Jiang F."/>
            <person name="Zhang X."/>
            <person name="Ren Y."/>
            <person name="Wang B."/>
            <person name="Wang S."/>
            <person name="Lu Y."/>
            <person name="Wu K."/>
            <person name="Fan W."/>
            <person name="Wang G."/>
        </authorList>
    </citation>
    <scope>NUCLEOTIDE SEQUENCE</scope>
    <source>
        <strain evidence="5">12Hb</strain>
    </source>
</reference>
<dbReference type="Proteomes" id="UP000466442">
    <property type="component" value="Unassembled WGS sequence"/>
</dbReference>
<dbReference type="PROSITE" id="PS50297">
    <property type="entry name" value="ANK_REP_REGION"/>
    <property type="match status" value="3"/>
</dbReference>
<dbReference type="Gene3D" id="1.25.40.20">
    <property type="entry name" value="Ankyrin repeat-containing domain"/>
    <property type="match status" value="2"/>
</dbReference>
<accession>A0A8S9XIF6</accession>
<feature type="repeat" description="ANK" evidence="3">
    <location>
        <begin position="204"/>
        <end position="236"/>
    </location>
</feature>
<evidence type="ECO:0000256" key="3">
    <source>
        <dbReference type="PROSITE-ProRule" id="PRU00023"/>
    </source>
</evidence>
<evidence type="ECO:0000256" key="1">
    <source>
        <dbReference type="ARBA" id="ARBA00022737"/>
    </source>
</evidence>
<dbReference type="SUPFAM" id="SSF48403">
    <property type="entry name" value="Ankyrin repeat"/>
    <property type="match status" value="1"/>
</dbReference>
<dbReference type="PANTHER" id="PTHR24171">
    <property type="entry name" value="ANKYRIN REPEAT DOMAIN-CONTAINING PROTEIN 39-RELATED"/>
    <property type="match status" value="1"/>
</dbReference>
<feature type="compositionally biased region" description="Basic and acidic residues" evidence="4">
    <location>
        <begin position="118"/>
        <end position="134"/>
    </location>
</feature>
<gene>
    <name evidence="5" type="ORF">GE061_014496</name>
</gene>
<feature type="compositionally biased region" description="Basic and acidic residues" evidence="4">
    <location>
        <begin position="62"/>
        <end position="72"/>
    </location>
</feature>
<dbReference type="EMBL" id="WIXP02000006">
    <property type="protein sequence ID" value="KAF6208757.1"/>
    <property type="molecule type" value="Genomic_DNA"/>
</dbReference>
<evidence type="ECO:0000256" key="4">
    <source>
        <dbReference type="SAM" id="MobiDB-lite"/>
    </source>
</evidence>
<comment type="caution">
    <text evidence="5">The sequence shown here is derived from an EMBL/GenBank/DDBJ whole genome shotgun (WGS) entry which is preliminary data.</text>
</comment>
<dbReference type="Pfam" id="PF12796">
    <property type="entry name" value="Ank_2"/>
    <property type="match status" value="1"/>
</dbReference>
<feature type="compositionally biased region" description="Polar residues" evidence="4">
    <location>
        <begin position="102"/>
        <end position="116"/>
    </location>
</feature>
<keyword evidence="2 3" id="KW-0040">ANK repeat</keyword>
<keyword evidence="1" id="KW-0677">Repeat</keyword>
<dbReference type="SMART" id="SM00248">
    <property type="entry name" value="ANK"/>
    <property type="match status" value="4"/>
</dbReference>
<organism evidence="5 6">
    <name type="scientific">Apolygus lucorum</name>
    <name type="common">Small green plant bug</name>
    <name type="synonym">Lygocoris lucorum</name>
    <dbReference type="NCBI Taxonomy" id="248454"/>
    <lineage>
        <taxon>Eukaryota</taxon>
        <taxon>Metazoa</taxon>
        <taxon>Ecdysozoa</taxon>
        <taxon>Arthropoda</taxon>
        <taxon>Hexapoda</taxon>
        <taxon>Insecta</taxon>
        <taxon>Pterygota</taxon>
        <taxon>Neoptera</taxon>
        <taxon>Paraneoptera</taxon>
        <taxon>Hemiptera</taxon>
        <taxon>Heteroptera</taxon>
        <taxon>Panheteroptera</taxon>
        <taxon>Cimicomorpha</taxon>
        <taxon>Miridae</taxon>
        <taxon>Mirini</taxon>
        <taxon>Apolygus</taxon>
    </lineage>
</organism>
<dbReference type="PRINTS" id="PR01415">
    <property type="entry name" value="ANKYRIN"/>
</dbReference>
<feature type="compositionally biased region" description="Acidic residues" evidence="4">
    <location>
        <begin position="135"/>
        <end position="152"/>
    </location>
</feature>
<feature type="compositionally biased region" description="Basic and acidic residues" evidence="4">
    <location>
        <begin position="79"/>
        <end position="101"/>
    </location>
</feature>
<dbReference type="OrthoDB" id="6602155at2759"/>
<protein>
    <submittedName>
        <fullName evidence="5">Uncharacterized protein</fullName>
    </submittedName>
</protein>
<evidence type="ECO:0000256" key="2">
    <source>
        <dbReference type="ARBA" id="ARBA00023043"/>
    </source>
</evidence>
<dbReference type="InterPro" id="IPR002110">
    <property type="entry name" value="Ankyrin_rpt"/>
</dbReference>
<feature type="repeat" description="ANK" evidence="3">
    <location>
        <begin position="270"/>
        <end position="302"/>
    </location>
</feature>